<keyword evidence="2" id="KW-1185">Reference proteome</keyword>
<dbReference type="RefSeq" id="WP_350403228.1">
    <property type="nucleotide sequence ID" value="NZ_JBELOE010000287.1"/>
</dbReference>
<protein>
    <recommendedName>
        <fullName evidence="3">Lipoprotein</fullName>
    </recommendedName>
</protein>
<reference evidence="1 2" key="1">
    <citation type="submission" date="2024-06" db="EMBL/GenBank/DDBJ databases">
        <authorList>
            <person name="Chen R.Y."/>
        </authorList>
    </citation>
    <scope>NUCLEOTIDE SEQUENCE [LARGE SCALE GENOMIC DNA]</scope>
    <source>
        <strain evidence="1 2">D2</strain>
    </source>
</reference>
<organism evidence="1 2">
    <name type="scientific">Catenovulum sediminis</name>
    <dbReference type="NCBI Taxonomy" id="1740262"/>
    <lineage>
        <taxon>Bacteria</taxon>
        <taxon>Pseudomonadati</taxon>
        <taxon>Pseudomonadota</taxon>
        <taxon>Gammaproteobacteria</taxon>
        <taxon>Alteromonadales</taxon>
        <taxon>Alteromonadaceae</taxon>
        <taxon>Catenovulum</taxon>
    </lineage>
</organism>
<comment type="caution">
    <text evidence="1">The sequence shown here is derived from an EMBL/GenBank/DDBJ whole genome shotgun (WGS) entry which is preliminary data.</text>
</comment>
<dbReference type="PROSITE" id="PS51257">
    <property type="entry name" value="PROKAR_LIPOPROTEIN"/>
    <property type="match status" value="1"/>
</dbReference>
<dbReference type="EMBL" id="JBELOE010000287">
    <property type="protein sequence ID" value="MER2494231.1"/>
    <property type="molecule type" value="Genomic_DNA"/>
</dbReference>
<evidence type="ECO:0000313" key="1">
    <source>
        <dbReference type="EMBL" id="MER2494231.1"/>
    </source>
</evidence>
<accession>A0ABV1RNA9</accession>
<proteinExistence type="predicted"/>
<evidence type="ECO:0000313" key="2">
    <source>
        <dbReference type="Proteomes" id="UP001467690"/>
    </source>
</evidence>
<sequence>MRYVKWMITPCFPLLLLTGCKTTDMQGFSDSLNQIGTNLVKAAAAQNNKNKKKNANGQNMSLADTLTGMTLLPEEEARALFDKNYQIVSNEEFSTLDRSQRQSRLQTDIETLGFGIIDITPTFNKVQHTAMVYTKQQFELVETYSTIAANHRDVQSFLKANEGKSKEELAKAIKAFDKTAKNNSQKIGPKLKAYEAANQKVFNANAELTAVIALQVIEIGSVLTRNPDKFLQAEGLSLLANFYKLEKASSILMDRLTLAQHANTMIANDKAIIDITKQIQEKQNQRRK</sequence>
<name>A0ABV1RNA9_9ALTE</name>
<evidence type="ECO:0008006" key="3">
    <source>
        <dbReference type="Google" id="ProtNLM"/>
    </source>
</evidence>
<gene>
    <name evidence="1" type="ORF">ABS311_20355</name>
</gene>
<dbReference type="Proteomes" id="UP001467690">
    <property type="component" value="Unassembled WGS sequence"/>
</dbReference>